<dbReference type="GO" id="GO:0043130">
    <property type="term" value="F:ubiquitin binding"/>
    <property type="evidence" value="ECO:0007669"/>
    <property type="project" value="TreeGrafter"/>
</dbReference>
<keyword evidence="3 5" id="KW-0853">WD repeat</keyword>
<dbReference type="Pfam" id="PF00400">
    <property type="entry name" value="WD40"/>
    <property type="match status" value="6"/>
</dbReference>
<dbReference type="Gene3D" id="3.10.20.870">
    <property type="entry name" value="PFU (PLAA family ubiquitin binding), C-terminal domain"/>
    <property type="match status" value="1"/>
</dbReference>
<feature type="repeat" description="WD" evidence="5">
    <location>
        <begin position="198"/>
        <end position="229"/>
    </location>
</feature>
<dbReference type="SMART" id="SM00320">
    <property type="entry name" value="WD40"/>
    <property type="match status" value="7"/>
</dbReference>
<keyword evidence="9" id="KW-1185">Reference proteome</keyword>
<dbReference type="Gene3D" id="2.130.10.10">
    <property type="entry name" value="YVTN repeat-like/Quinoprotein amine dehydrogenase"/>
    <property type="match status" value="1"/>
</dbReference>
<evidence type="ECO:0000256" key="2">
    <source>
        <dbReference type="ARBA" id="ARBA00022490"/>
    </source>
</evidence>
<dbReference type="InterPro" id="IPR016024">
    <property type="entry name" value="ARM-type_fold"/>
</dbReference>
<dbReference type="EMBL" id="MCFL01000007">
    <property type="protein sequence ID" value="ORZ38895.1"/>
    <property type="molecule type" value="Genomic_DNA"/>
</dbReference>
<dbReference type="Pfam" id="PF08324">
    <property type="entry name" value="PUL"/>
    <property type="match status" value="1"/>
</dbReference>
<evidence type="ECO:0000313" key="8">
    <source>
        <dbReference type="EMBL" id="ORZ38895.1"/>
    </source>
</evidence>
<evidence type="ECO:0000256" key="5">
    <source>
        <dbReference type="PROSITE-ProRule" id="PRU00221"/>
    </source>
</evidence>
<name>A0A1Y2HW97_9FUNG</name>
<dbReference type="InterPro" id="IPR038122">
    <property type="entry name" value="PFU_sf"/>
</dbReference>
<evidence type="ECO:0000313" key="9">
    <source>
        <dbReference type="Proteomes" id="UP000193411"/>
    </source>
</evidence>
<dbReference type="PROSITE" id="PS51396">
    <property type="entry name" value="PUL"/>
    <property type="match status" value="1"/>
</dbReference>
<dbReference type="PROSITE" id="PS50294">
    <property type="entry name" value="WD_REPEATS_REGION"/>
    <property type="match status" value="2"/>
</dbReference>
<feature type="repeat" description="WD" evidence="5">
    <location>
        <begin position="157"/>
        <end position="187"/>
    </location>
</feature>
<dbReference type="InterPro" id="IPR015943">
    <property type="entry name" value="WD40/YVTN_repeat-like_dom_sf"/>
</dbReference>
<comment type="subcellular location">
    <subcellularLocation>
        <location evidence="1">Cytoplasm</location>
    </subcellularLocation>
</comment>
<dbReference type="GO" id="GO:0005737">
    <property type="term" value="C:cytoplasm"/>
    <property type="evidence" value="ECO:0007669"/>
    <property type="project" value="UniProtKB-SubCell"/>
</dbReference>
<accession>A0A1Y2HW97</accession>
<dbReference type="PROSITE" id="PS50082">
    <property type="entry name" value="WD_REPEATS_2"/>
    <property type="match status" value="4"/>
</dbReference>
<evidence type="ECO:0000256" key="1">
    <source>
        <dbReference type="ARBA" id="ARBA00004496"/>
    </source>
</evidence>
<dbReference type="GO" id="GO:0043161">
    <property type="term" value="P:proteasome-mediated ubiquitin-dependent protein catabolic process"/>
    <property type="evidence" value="ECO:0007669"/>
    <property type="project" value="TreeGrafter"/>
</dbReference>
<evidence type="ECO:0000259" key="6">
    <source>
        <dbReference type="PROSITE" id="PS51394"/>
    </source>
</evidence>
<dbReference type="PANTHER" id="PTHR19849:SF0">
    <property type="entry name" value="PHOSPHOLIPASE A-2-ACTIVATING PROTEIN"/>
    <property type="match status" value="1"/>
</dbReference>
<dbReference type="SUPFAM" id="SSF50978">
    <property type="entry name" value="WD40 repeat-like"/>
    <property type="match status" value="1"/>
</dbReference>
<dbReference type="Gene3D" id="1.25.10.10">
    <property type="entry name" value="Leucine-rich Repeat Variant"/>
    <property type="match status" value="1"/>
</dbReference>
<reference evidence="8 9" key="1">
    <citation type="submission" date="2016-07" db="EMBL/GenBank/DDBJ databases">
        <title>Pervasive Adenine N6-methylation of Active Genes in Fungi.</title>
        <authorList>
            <consortium name="DOE Joint Genome Institute"/>
            <person name="Mondo S.J."/>
            <person name="Dannebaum R.O."/>
            <person name="Kuo R.C."/>
            <person name="Labutti K."/>
            <person name="Haridas S."/>
            <person name="Kuo A."/>
            <person name="Salamov A."/>
            <person name="Ahrendt S.R."/>
            <person name="Lipzen A."/>
            <person name="Sullivan W."/>
            <person name="Andreopoulos W.B."/>
            <person name="Clum A."/>
            <person name="Lindquist E."/>
            <person name="Daum C."/>
            <person name="Ramamoorthy G.K."/>
            <person name="Gryganskyi A."/>
            <person name="Culley D."/>
            <person name="Magnuson J.K."/>
            <person name="James T.Y."/>
            <person name="O'Malley M.A."/>
            <person name="Stajich J.E."/>
            <person name="Spatafora J.W."/>
            <person name="Visel A."/>
            <person name="Grigoriev I.V."/>
        </authorList>
    </citation>
    <scope>NUCLEOTIDE SEQUENCE [LARGE SCALE GENOMIC DNA]</scope>
    <source>
        <strain evidence="8 9">PL171</strain>
    </source>
</reference>
<dbReference type="PROSITE" id="PS51394">
    <property type="entry name" value="PFU"/>
    <property type="match status" value="1"/>
</dbReference>
<dbReference type="GO" id="GO:0010992">
    <property type="term" value="P:ubiquitin recycling"/>
    <property type="evidence" value="ECO:0007669"/>
    <property type="project" value="TreeGrafter"/>
</dbReference>
<dbReference type="InterPro" id="IPR036322">
    <property type="entry name" value="WD40_repeat_dom_sf"/>
</dbReference>
<feature type="domain" description="PUL" evidence="7">
    <location>
        <begin position="544"/>
        <end position="790"/>
    </location>
</feature>
<organism evidence="8 9">
    <name type="scientific">Catenaria anguillulae PL171</name>
    <dbReference type="NCBI Taxonomy" id="765915"/>
    <lineage>
        <taxon>Eukaryota</taxon>
        <taxon>Fungi</taxon>
        <taxon>Fungi incertae sedis</taxon>
        <taxon>Blastocladiomycota</taxon>
        <taxon>Blastocladiomycetes</taxon>
        <taxon>Blastocladiales</taxon>
        <taxon>Catenariaceae</taxon>
        <taxon>Catenaria</taxon>
    </lineage>
</organism>
<protein>
    <submittedName>
        <fullName evidence="8">WD40-repeat-containing domain protein</fullName>
    </submittedName>
</protein>
<dbReference type="OrthoDB" id="10265988at2759"/>
<proteinExistence type="predicted"/>
<dbReference type="AlphaFoldDB" id="A0A1Y2HW97"/>
<dbReference type="STRING" id="765915.A0A1Y2HW97"/>
<sequence length="791" mass="84143">MTSTTDGASSTTPDFRLSAIVPAHDQDAKDVAWLSETTLATVSRDRSIRIWSADNPASNSATLLHTLADAHSASFINSVTAISGPDAESPQFIASGGADKTITIHEPTHGNLVFTLVGHTDNVCVLSPIPGVPLGLISGSWDKTARVWVGGECTLTLKGHTQAVWGVLALDASTYVTASADRTIKFWAGDKCVHTISAGGHSDVIRGLAHLTTLDLVASASNDGTVRVWTRTGEPVVEMHGHASFVYKVAANPSVGEWVSCGEDRTVRVWVDAECKQTITLPSTTVWSVAVSPSGKDLAACTSDGHLYLFSRTVDRQASAEVVKQYEETLAASAIPQNQIGDINKEKLPGPEALQNPGNRDGQVLMVKVESGNVEAHQWSVAQKKWIKVGDVVDAIGAGRKQVYEGKEYDYVFDIDLGGGPGTMIKLPYNITENPYSAAQNFIWKHELSQEFLDQIAQFIVTNTKGHTVASSEHAAAASQYVDPFTGGNRYTPGGIAPTTAPSAAPTTGATNAAAFNPWTSGYTTGTLSSGSTPSAPRPTGRPAVVPVRDMVLFKQINYAAIATKLASLQSELGITLHPSAQSAVDVEQHPWSIAKAILTHPQWPKAQAFPALDLIRYYVLSHELSDEEAAQVVVWVTEMASAPNASDPVKMLAVRVLVNMYHLVGNRGRVAGQVETLLVLVNEMRASANKNVRVGVATFLLNAAIFMTQTGLHTDVMNVIALLAEMVPSEADPETLYRVVVALGTMASLGATVKPYMNGLGVKAALVALTNKADVEQRTKDAAVDSLALM</sequence>
<dbReference type="InterPro" id="IPR015155">
    <property type="entry name" value="PFU"/>
</dbReference>
<feature type="repeat" description="WD" evidence="5">
    <location>
        <begin position="239"/>
        <end position="270"/>
    </location>
</feature>
<dbReference type="GO" id="GO:0005634">
    <property type="term" value="C:nucleus"/>
    <property type="evidence" value="ECO:0007669"/>
    <property type="project" value="TreeGrafter"/>
</dbReference>
<feature type="repeat" description="WD" evidence="5">
    <location>
        <begin position="21"/>
        <end position="61"/>
    </location>
</feature>
<dbReference type="PANTHER" id="PTHR19849">
    <property type="entry name" value="PHOSPHOLIPASE A-2-ACTIVATING PROTEIN"/>
    <property type="match status" value="1"/>
</dbReference>
<evidence type="ECO:0000256" key="3">
    <source>
        <dbReference type="ARBA" id="ARBA00022574"/>
    </source>
</evidence>
<dbReference type="CDD" id="cd00200">
    <property type="entry name" value="WD40"/>
    <property type="match status" value="1"/>
</dbReference>
<dbReference type="Proteomes" id="UP000193411">
    <property type="component" value="Unassembled WGS sequence"/>
</dbReference>
<dbReference type="InterPro" id="IPR001680">
    <property type="entry name" value="WD40_rpt"/>
</dbReference>
<dbReference type="InterPro" id="IPR011989">
    <property type="entry name" value="ARM-like"/>
</dbReference>
<feature type="domain" description="PFU" evidence="6">
    <location>
        <begin position="378"/>
        <end position="474"/>
    </location>
</feature>
<gene>
    <name evidence="8" type="ORF">BCR44DRAFT_24635</name>
</gene>
<evidence type="ECO:0000259" key="7">
    <source>
        <dbReference type="PROSITE" id="PS51396"/>
    </source>
</evidence>
<comment type="caution">
    <text evidence="8">The sequence shown here is derived from an EMBL/GenBank/DDBJ whole genome shotgun (WGS) entry which is preliminary data.</text>
</comment>
<keyword evidence="4" id="KW-0677">Repeat</keyword>
<keyword evidence="2" id="KW-0963">Cytoplasm</keyword>
<evidence type="ECO:0000256" key="4">
    <source>
        <dbReference type="ARBA" id="ARBA00022737"/>
    </source>
</evidence>
<dbReference type="SUPFAM" id="SSF48371">
    <property type="entry name" value="ARM repeat"/>
    <property type="match status" value="1"/>
</dbReference>
<dbReference type="InterPro" id="IPR013535">
    <property type="entry name" value="PUL_dom"/>
</dbReference>
<dbReference type="Pfam" id="PF09070">
    <property type="entry name" value="PFU"/>
    <property type="match status" value="1"/>
</dbReference>